<organism evidence="1 2">
    <name type="scientific">Rotaria magnacalcarata</name>
    <dbReference type="NCBI Taxonomy" id="392030"/>
    <lineage>
        <taxon>Eukaryota</taxon>
        <taxon>Metazoa</taxon>
        <taxon>Spiralia</taxon>
        <taxon>Gnathifera</taxon>
        <taxon>Rotifera</taxon>
        <taxon>Eurotatoria</taxon>
        <taxon>Bdelloidea</taxon>
        <taxon>Philodinida</taxon>
        <taxon>Philodinidae</taxon>
        <taxon>Rotaria</taxon>
    </lineage>
</organism>
<sequence length="35" mass="3648">IIKVVSDTDVFAVSDGTDFGVGAPMLLFSINGFKS</sequence>
<evidence type="ECO:0000313" key="1">
    <source>
        <dbReference type="EMBL" id="CAF5085876.1"/>
    </source>
</evidence>
<protein>
    <submittedName>
        <fullName evidence="1">Uncharacterized protein</fullName>
    </submittedName>
</protein>
<dbReference type="AlphaFoldDB" id="A0A8S3EUX0"/>
<name>A0A8S3EUX0_9BILA</name>
<feature type="non-terminal residue" evidence="1">
    <location>
        <position position="1"/>
    </location>
</feature>
<dbReference type="Proteomes" id="UP000676336">
    <property type="component" value="Unassembled WGS sequence"/>
</dbReference>
<dbReference type="EMBL" id="CAJOBI010241398">
    <property type="protein sequence ID" value="CAF5085876.1"/>
    <property type="molecule type" value="Genomic_DNA"/>
</dbReference>
<accession>A0A8S3EUX0</accession>
<comment type="caution">
    <text evidence="1">The sequence shown here is derived from an EMBL/GenBank/DDBJ whole genome shotgun (WGS) entry which is preliminary data.</text>
</comment>
<evidence type="ECO:0000313" key="2">
    <source>
        <dbReference type="Proteomes" id="UP000676336"/>
    </source>
</evidence>
<gene>
    <name evidence="1" type="ORF">SMN809_LOCUS60984</name>
</gene>
<reference evidence="1" key="1">
    <citation type="submission" date="2021-02" db="EMBL/GenBank/DDBJ databases">
        <authorList>
            <person name="Nowell W R."/>
        </authorList>
    </citation>
    <scope>NUCLEOTIDE SEQUENCE</scope>
</reference>
<proteinExistence type="predicted"/>